<dbReference type="InterPro" id="IPR010649">
    <property type="entry name" value="NapE_TorE"/>
</dbReference>
<keyword evidence="1" id="KW-0812">Transmembrane</keyword>
<name>A0A023WUB9_STUST</name>
<feature type="transmembrane region" description="Helical" evidence="1">
    <location>
        <begin position="22"/>
        <end position="49"/>
    </location>
</feature>
<reference evidence="2 3" key="1">
    <citation type="submission" date="2014-03" db="EMBL/GenBank/DDBJ databases">
        <title>Complete genome sequence of Pseudomonas stutzeri 19SMN4.</title>
        <authorList>
            <person name="Brunet-Galmes I."/>
            <person name="Nogales B."/>
            <person name="Busquets A."/>
            <person name="Pena A."/>
            <person name="Gomila M."/>
            <person name="Garcia-Valdes E."/>
            <person name="Lalucat J."/>
            <person name="Bennasar A."/>
            <person name="Bosch R."/>
        </authorList>
    </citation>
    <scope>NUCLEOTIDE SEQUENCE [LARGE SCALE GENOMIC DNA]</scope>
    <source>
        <strain evidence="2 3">19SMN4</strain>
    </source>
</reference>
<protein>
    <submittedName>
        <fullName evidence="2">Nitrate reductase</fullName>
    </submittedName>
</protein>
<dbReference type="PATRIC" id="fig|316.97.peg.3092"/>
<gene>
    <name evidence="2" type="ORF">UIB01_15460</name>
</gene>
<organism evidence="2 3">
    <name type="scientific">Stutzerimonas stutzeri</name>
    <name type="common">Pseudomonas stutzeri</name>
    <dbReference type="NCBI Taxonomy" id="316"/>
    <lineage>
        <taxon>Bacteria</taxon>
        <taxon>Pseudomonadati</taxon>
        <taxon>Pseudomonadota</taxon>
        <taxon>Gammaproteobacteria</taxon>
        <taxon>Pseudomonadales</taxon>
        <taxon>Pseudomonadaceae</taxon>
        <taxon>Stutzerimonas</taxon>
    </lineage>
</organism>
<evidence type="ECO:0000256" key="1">
    <source>
        <dbReference type="SAM" id="Phobius"/>
    </source>
</evidence>
<accession>A0A023WUB9</accession>
<keyword evidence="1" id="KW-1133">Transmembrane helix</keyword>
<dbReference type="InterPro" id="IPR004448">
    <property type="entry name" value="Nitrate_reductase_NapE"/>
</dbReference>
<keyword evidence="1" id="KW-0472">Membrane</keyword>
<dbReference type="NCBIfam" id="TIGR02973">
    <property type="entry name" value="nitrate_rd_NapE"/>
    <property type="match status" value="1"/>
</dbReference>
<dbReference type="KEGG" id="pstu:UIB01_15460"/>
<dbReference type="AlphaFoldDB" id="A0A023WUB9"/>
<evidence type="ECO:0000313" key="3">
    <source>
        <dbReference type="Proteomes" id="UP000025238"/>
    </source>
</evidence>
<dbReference type="Pfam" id="PF06796">
    <property type="entry name" value="NapE"/>
    <property type="match status" value="1"/>
</dbReference>
<proteinExistence type="predicted"/>
<dbReference type="Proteomes" id="UP000025238">
    <property type="component" value="Chromosome"/>
</dbReference>
<evidence type="ECO:0000313" key="2">
    <source>
        <dbReference type="EMBL" id="AHY43802.1"/>
    </source>
</evidence>
<sequence>MTVTPNDTRPTPTSIKRDETRLFVFLIVFLFPILSVVLVSGYGFIVWIVQMIFGPPGPA</sequence>
<dbReference type="EMBL" id="CP007509">
    <property type="protein sequence ID" value="AHY43802.1"/>
    <property type="molecule type" value="Genomic_DNA"/>
</dbReference>